<reference evidence="1 2" key="1">
    <citation type="submission" date="2019-10" db="EMBL/GenBank/DDBJ databases">
        <title>Whole-genome sequence of the purple nonsulfur photosynthetic bacterium Rhodocyclus tenuis.</title>
        <authorList>
            <person name="Kyndt J.A."/>
            <person name="Meyer T.E."/>
        </authorList>
    </citation>
    <scope>NUCLEOTIDE SEQUENCE [LARGE SCALE GENOMIC DNA]</scope>
    <source>
        <strain evidence="1 2">DSM 110</strain>
    </source>
</reference>
<comment type="caution">
    <text evidence="1">The sequence shown here is derived from an EMBL/GenBank/DDBJ whole genome shotgun (WGS) entry which is preliminary data.</text>
</comment>
<dbReference type="AlphaFoldDB" id="A0A6L5JUC8"/>
<dbReference type="Pfam" id="PF05137">
    <property type="entry name" value="PilN"/>
    <property type="match status" value="1"/>
</dbReference>
<proteinExistence type="predicted"/>
<name>A0A6L5JUC8_RHOTE</name>
<accession>A0A6L5JUC8</accession>
<dbReference type="Proteomes" id="UP000480275">
    <property type="component" value="Unassembled WGS sequence"/>
</dbReference>
<organism evidence="1 2">
    <name type="scientific">Rhodocyclus tenuis</name>
    <name type="common">Rhodospirillum tenue</name>
    <dbReference type="NCBI Taxonomy" id="1066"/>
    <lineage>
        <taxon>Bacteria</taxon>
        <taxon>Pseudomonadati</taxon>
        <taxon>Pseudomonadota</taxon>
        <taxon>Betaproteobacteria</taxon>
        <taxon>Rhodocyclales</taxon>
        <taxon>Rhodocyclaceae</taxon>
        <taxon>Rhodocyclus</taxon>
    </lineage>
</organism>
<dbReference type="InterPro" id="IPR007813">
    <property type="entry name" value="PilN"/>
</dbReference>
<gene>
    <name evidence="1" type="ORF">GHK24_04270</name>
</gene>
<evidence type="ECO:0000313" key="1">
    <source>
        <dbReference type="EMBL" id="MQY50995.1"/>
    </source>
</evidence>
<evidence type="ECO:0000313" key="2">
    <source>
        <dbReference type="Proteomes" id="UP000480275"/>
    </source>
</evidence>
<dbReference type="OrthoDB" id="8703192at2"/>
<evidence type="ECO:0008006" key="3">
    <source>
        <dbReference type="Google" id="ProtNLM"/>
    </source>
</evidence>
<dbReference type="EMBL" id="WIXJ01000002">
    <property type="protein sequence ID" value="MQY50995.1"/>
    <property type="molecule type" value="Genomic_DNA"/>
</dbReference>
<sequence>MSALAIDFAAQRTRAPSLIGFALLLAGAVCVAVVSLDIDDSEAELADATAHLRRLSRLHAADAPRPNAATGKGMPPTTAAVAKVLPRLAAPWPALLGELESSAELPAALIGVEIDARTRALRLTGEAKTVDDMLALVERLRASPQLAEVYLQNHEPRSIGATTVIDFTMQAQWRETPP</sequence>
<protein>
    <recommendedName>
        <fullName evidence="3">PilN domain-containing protein</fullName>
    </recommendedName>
</protein>